<accession>A0A7I9V050</accession>
<dbReference type="EMBL" id="BJOU01000011">
    <property type="protein sequence ID" value="GED98807.1"/>
    <property type="molecule type" value="Genomic_DNA"/>
</dbReference>
<organism evidence="2 3">
    <name type="scientific">Gordonia crocea</name>
    <dbReference type="NCBI Taxonomy" id="589162"/>
    <lineage>
        <taxon>Bacteria</taxon>
        <taxon>Bacillati</taxon>
        <taxon>Actinomycetota</taxon>
        <taxon>Actinomycetes</taxon>
        <taxon>Mycobacteriales</taxon>
        <taxon>Gordoniaceae</taxon>
        <taxon>Gordonia</taxon>
    </lineage>
</organism>
<feature type="region of interest" description="Disordered" evidence="1">
    <location>
        <begin position="214"/>
        <end position="234"/>
    </location>
</feature>
<proteinExistence type="predicted"/>
<sequence>MTRLHPVDARMLWSAPQMRSDQFLLFAFDGNASPIDEVCAALLHRASAISSLTTVISEVPGHLDYPSWVHAPATADQIRVHRLEDPTWTGMLARLADLLAAQLDPGTAAWRLHLFDAVAGPDDPGGSAGLRVAVLQISHARHDGRGASAVARRLFGAPSAPEADGGRVGAVPTGVVLTGAVPSGAVRAAAGVLRLPVQVGRLVVDGAAAYRLSRSAGHPGPGPVAPAPINGRPGPRRALRTLTVARDRLGGRVTPAAVAVIGDALAAGGLVDGDPVVELTLARATRRGPANDFHMVGIASRTDLSGESRLAAITAAIDAARERDRAPARVAARRAEAATPAPLMHWAATSVDPGDGPPPAVTGHTVVSSVNRGAADLTLAGGRVRLTAGFPALSPVHRLTHGVHGIGATVTFSVQADPEALDIDAHVGALRAALDR</sequence>
<name>A0A7I9V050_9ACTN</name>
<dbReference type="Proteomes" id="UP000444980">
    <property type="component" value="Unassembled WGS sequence"/>
</dbReference>
<reference evidence="3" key="1">
    <citation type="submission" date="2019-06" db="EMBL/GenBank/DDBJ databases">
        <title>Gordonia isolated from sludge of a wastewater treatment plant.</title>
        <authorList>
            <person name="Tamura T."/>
            <person name="Aoyama K."/>
            <person name="Kang Y."/>
            <person name="Saito S."/>
            <person name="Akiyama N."/>
            <person name="Yazawa K."/>
            <person name="Gonoi T."/>
            <person name="Mikami Y."/>
        </authorList>
    </citation>
    <scope>NUCLEOTIDE SEQUENCE [LARGE SCALE GENOMIC DNA]</scope>
    <source>
        <strain evidence="3">NBRC 107697</strain>
    </source>
</reference>
<dbReference type="OrthoDB" id="4370976at2"/>
<evidence type="ECO:0000313" key="3">
    <source>
        <dbReference type="Proteomes" id="UP000444980"/>
    </source>
</evidence>
<dbReference type="RefSeq" id="WP_161928178.1">
    <property type="nucleotide sequence ID" value="NZ_BJOU01000011.1"/>
</dbReference>
<dbReference type="AlphaFoldDB" id="A0A7I9V050"/>
<comment type="caution">
    <text evidence="2">The sequence shown here is derived from an EMBL/GenBank/DDBJ whole genome shotgun (WGS) entry which is preliminary data.</text>
</comment>
<gene>
    <name evidence="2" type="ORF">nbrc107697_28460</name>
</gene>
<evidence type="ECO:0000256" key="1">
    <source>
        <dbReference type="SAM" id="MobiDB-lite"/>
    </source>
</evidence>
<protein>
    <recommendedName>
        <fullName evidence="4">DUF1298 domain-containing protein</fullName>
    </recommendedName>
</protein>
<evidence type="ECO:0008006" key="4">
    <source>
        <dbReference type="Google" id="ProtNLM"/>
    </source>
</evidence>
<keyword evidence="3" id="KW-1185">Reference proteome</keyword>
<evidence type="ECO:0000313" key="2">
    <source>
        <dbReference type="EMBL" id="GED98807.1"/>
    </source>
</evidence>